<accession>A0A853CEX7</accession>
<dbReference type="InterPro" id="IPR050109">
    <property type="entry name" value="HTH-type_TetR-like_transc_reg"/>
</dbReference>
<dbReference type="GO" id="GO:0000976">
    <property type="term" value="F:transcription cis-regulatory region binding"/>
    <property type="evidence" value="ECO:0007669"/>
    <property type="project" value="TreeGrafter"/>
</dbReference>
<dbReference type="PANTHER" id="PTHR30055:SF234">
    <property type="entry name" value="HTH-TYPE TRANSCRIPTIONAL REGULATOR BETI"/>
    <property type="match status" value="1"/>
</dbReference>
<name>A0A853CEX7_9ACTN</name>
<dbReference type="Gene3D" id="1.10.357.10">
    <property type="entry name" value="Tetracycline Repressor, domain 2"/>
    <property type="match status" value="1"/>
</dbReference>
<sequence>MPRRVDHDERRRQLTDALLRIAGTRGLRAVTMREVAAEAGVSLRLVQYYFTDKKTLLESGLAELAARLDRRVKARAAEAGGNLTNRRVFEVVLGAILPSDEPSRLDQLAWTAYYATGLTEPAFAHDAAGGMAYPNALEDWLTARLRRAQDDGEADPARDARTEVAALLALTNGLTSSVLSGQRSAEGASAVLSYVLDVLFAEGG</sequence>
<proteinExistence type="predicted"/>
<evidence type="ECO:0000313" key="7">
    <source>
        <dbReference type="EMBL" id="NYJ04663.1"/>
    </source>
</evidence>
<evidence type="ECO:0000256" key="4">
    <source>
        <dbReference type="ARBA" id="ARBA00023163"/>
    </source>
</evidence>
<organism evidence="7 8">
    <name type="scientific">Petropleomorpha daqingensis</name>
    <dbReference type="NCBI Taxonomy" id="2026353"/>
    <lineage>
        <taxon>Bacteria</taxon>
        <taxon>Bacillati</taxon>
        <taxon>Actinomycetota</taxon>
        <taxon>Actinomycetes</taxon>
        <taxon>Geodermatophilales</taxon>
        <taxon>Geodermatophilaceae</taxon>
        <taxon>Petropleomorpha</taxon>
    </lineage>
</organism>
<dbReference type="InterPro" id="IPR036271">
    <property type="entry name" value="Tet_transcr_reg_TetR-rel_C_sf"/>
</dbReference>
<dbReference type="SUPFAM" id="SSF48498">
    <property type="entry name" value="Tetracyclin repressor-like, C-terminal domain"/>
    <property type="match status" value="1"/>
</dbReference>
<keyword evidence="4" id="KW-0804">Transcription</keyword>
<keyword evidence="1" id="KW-0678">Repressor</keyword>
<reference evidence="7 8" key="1">
    <citation type="submission" date="2020-07" db="EMBL/GenBank/DDBJ databases">
        <title>Sequencing the genomes of 1000 actinobacteria strains.</title>
        <authorList>
            <person name="Klenk H.-P."/>
        </authorList>
    </citation>
    <scope>NUCLEOTIDE SEQUENCE [LARGE SCALE GENOMIC DNA]</scope>
    <source>
        <strain evidence="7 8">DSM 104001</strain>
    </source>
</reference>
<comment type="caution">
    <text evidence="7">The sequence shown here is derived from an EMBL/GenBank/DDBJ whole genome shotgun (WGS) entry which is preliminary data.</text>
</comment>
<evidence type="ECO:0000256" key="1">
    <source>
        <dbReference type="ARBA" id="ARBA00022491"/>
    </source>
</evidence>
<dbReference type="PROSITE" id="PS50977">
    <property type="entry name" value="HTH_TETR_2"/>
    <property type="match status" value="1"/>
</dbReference>
<evidence type="ECO:0000256" key="2">
    <source>
        <dbReference type="ARBA" id="ARBA00023015"/>
    </source>
</evidence>
<dbReference type="GO" id="GO:0003700">
    <property type="term" value="F:DNA-binding transcription factor activity"/>
    <property type="evidence" value="ECO:0007669"/>
    <property type="project" value="TreeGrafter"/>
</dbReference>
<feature type="domain" description="HTH tetR-type" evidence="6">
    <location>
        <begin position="8"/>
        <end position="68"/>
    </location>
</feature>
<evidence type="ECO:0000256" key="3">
    <source>
        <dbReference type="ARBA" id="ARBA00023125"/>
    </source>
</evidence>
<keyword evidence="8" id="KW-1185">Reference proteome</keyword>
<gene>
    <name evidence="7" type="ORF">GGQ55_000941</name>
</gene>
<dbReference type="AlphaFoldDB" id="A0A853CEX7"/>
<dbReference type="Pfam" id="PF13977">
    <property type="entry name" value="TetR_C_6"/>
    <property type="match status" value="1"/>
</dbReference>
<dbReference type="InterPro" id="IPR009057">
    <property type="entry name" value="Homeodomain-like_sf"/>
</dbReference>
<dbReference type="PANTHER" id="PTHR30055">
    <property type="entry name" value="HTH-TYPE TRANSCRIPTIONAL REGULATOR RUTR"/>
    <property type="match status" value="1"/>
</dbReference>
<protein>
    <submittedName>
        <fullName evidence="7">AcrR family transcriptional regulator</fullName>
    </submittedName>
</protein>
<evidence type="ECO:0000256" key="5">
    <source>
        <dbReference type="PROSITE-ProRule" id="PRU00335"/>
    </source>
</evidence>
<evidence type="ECO:0000313" key="8">
    <source>
        <dbReference type="Proteomes" id="UP000541969"/>
    </source>
</evidence>
<dbReference type="Pfam" id="PF00440">
    <property type="entry name" value="TetR_N"/>
    <property type="match status" value="1"/>
</dbReference>
<keyword evidence="2" id="KW-0805">Transcription regulation</keyword>
<dbReference type="InterPro" id="IPR039538">
    <property type="entry name" value="BetI_C"/>
</dbReference>
<dbReference type="InterPro" id="IPR001647">
    <property type="entry name" value="HTH_TetR"/>
</dbReference>
<keyword evidence="3 5" id="KW-0238">DNA-binding</keyword>
<dbReference type="Proteomes" id="UP000541969">
    <property type="component" value="Unassembled WGS sequence"/>
</dbReference>
<dbReference type="SUPFAM" id="SSF46689">
    <property type="entry name" value="Homeodomain-like"/>
    <property type="match status" value="1"/>
</dbReference>
<feature type="DNA-binding region" description="H-T-H motif" evidence="5">
    <location>
        <begin position="31"/>
        <end position="50"/>
    </location>
</feature>
<dbReference type="EMBL" id="JACBZT010000001">
    <property type="protein sequence ID" value="NYJ04663.1"/>
    <property type="molecule type" value="Genomic_DNA"/>
</dbReference>
<evidence type="ECO:0000259" key="6">
    <source>
        <dbReference type="PROSITE" id="PS50977"/>
    </source>
</evidence>